<protein>
    <submittedName>
        <fullName evidence="1">Uncharacterized protein</fullName>
    </submittedName>
</protein>
<dbReference type="OrthoDB" id="5432197at2"/>
<name>S0G794_9BACT</name>
<sequence>MLENVTVFKGYPFKVGQKIRIEDSPRSGDWEVIHVTDHKVTLRCPLSGKEFSWSRFCYQVEESERPWPDTQAD</sequence>
<organism evidence="1 2">
    <name type="scientific">Desulfotignum phosphitoxidans DSM 13687</name>
    <dbReference type="NCBI Taxonomy" id="1286635"/>
    <lineage>
        <taxon>Bacteria</taxon>
        <taxon>Pseudomonadati</taxon>
        <taxon>Thermodesulfobacteriota</taxon>
        <taxon>Desulfobacteria</taxon>
        <taxon>Desulfobacterales</taxon>
        <taxon>Desulfobacteraceae</taxon>
        <taxon>Desulfotignum</taxon>
    </lineage>
</organism>
<gene>
    <name evidence="1" type="ORF">Dpo_1c01130</name>
</gene>
<dbReference type="EMBL" id="APJX01000001">
    <property type="protein sequence ID" value="EMS80982.1"/>
    <property type="molecule type" value="Genomic_DNA"/>
</dbReference>
<dbReference type="AlphaFoldDB" id="S0G794"/>
<comment type="caution">
    <text evidence="1">The sequence shown here is derived from an EMBL/GenBank/DDBJ whole genome shotgun (WGS) entry which is preliminary data.</text>
</comment>
<reference evidence="1 2" key="1">
    <citation type="journal article" date="2013" name="Genome Announc.">
        <title>Draft Genome Sequence of Desulfotignum phosphitoxidans DSM 13687 Strain FiPS-3.</title>
        <authorList>
            <person name="Poehlein A."/>
            <person name="Daniel R."/>
            <person name="Simeonova D.D."/>
        </authorList>
    </citation>
    <scope>NUCLEOTIDE SEQUENCE [LARGE SCALE GENOMIC DNA]</scope>
    <source>
        <strain evidence="1 2">DSM 13687</strain>
    </source>
</reference>
<dbReference type="Proteomes" id="UP000014216">
    <property type="component" value="Unassembled WGS sequence"/>
</dbReference>
<accession>S0G794</accession>
<proteinExistence type="predicted"/>
<keyword evidence="2" id="KW-1185">Reference proteome</keyword>
<evidence type="ECO:0000313" key="2">
    <source>
        <dbReference type="Proteomes" id="UP000014216"/>
    </source>
</evidence>
<dbReference type="RefSeq" id="WP_006963580.1">
    <property type="nucleotide sequence ID" value="NZ_APJX01000001.1"/>
</dbReference>
<evidence type="ECO:0000313" key="1">
    <source>
        <dbReference type="EMBL" id="EMS80982.1"/>
    </source>
</evidence>